<feature type="coiled-coil region" evidence="1">
    <location>
        <begin position="135"/>
        <end position="211"/>
    </location>
</feature>
<comment type="caution">
    <text evidence="3">The sequence shown here is derived from an EMBL/GenBank/DDBJ whole genome shotgun (WGS) entry which is preliminary data.</text>
</comment>
<dbReference type="AlphaFoldDB" id="A0AAE1C1L9"/>
<name>A0AAE1C1L9_9PEZI</name>
<evidence type="ECO:0000313" key="4">
    <source>
        <dbReference type="Proteomes" id="UP001274830"/>
    </source>
</evidence>
<protein>
    <submittedName>
        <fullName evidence="3">Uncharacterized protein</fullName>
    </submittedName>
</protein>
<keyword evidence="1" id="KW-0175">Coiled coil</keyword>
<feature type="compositionally biased region" description="Polar residues" evidence="2">
    <location>
        <begin position="35"/>
        <end position="44"/>
    </location>
</feature>
<accession>A0AAE1C1L9</accession>
<dbReference type="SUPFAM" id="SSF75704">
    <property type="entry name" value="Mitotic arrest deficient-like 1, Mad1"/>
    <property type="match status" value="1"/>
</dbReference>
<gene>
    <name evidence="3" type="ORF">LTR78_005435</name>
</gene>
<dbReference type="Proteomes" id="UP001274830">
    <property type="component" value="Unassembled WGS sequence"/>
</dbReference>
<organism evidence="3 4">
    <name type="scientific">Recurvomyces mirabilis</name>
    <dbReference type="NCBI Taxonomy" id="574656"/>
    <lineage>
        <taxon>Eukaryota</taxon>
        <taxon>Fungi</taxon>
        <taxon>Dikarya</taxon>
        <taxon>Ascomycota</taxon>
        <taxon>Pezizomycotina</taxon>
        <taxon>Dothideomycetes</taxon>
        <taxon>Dothideomycetidae</taxon>
        <taxon>Mycosphaerellales</taxon>
        <taxon>Teratosphaeriaceae</taxon>
        <taxon>Recurvomyces</taxon>
    </lineage>
</organism>
<evidence type="ECO:0000256" key="2">
    <source>
        <dbReference type="SAM" id="MobiDB-lite"/>
    </source>
</evidence>
<feature type="region of interest" description="Disordered" evidence="2">
    <location>
        <begin position="27"/>
        <end position="49"/>
    </location>
</feature>
<reference evidence="3" key="1">
    <citation type="submission" date="2023-07" db="EMBL/GenBank/DDBJ databases">
        <title>Black Yeasts Isolated from many extreme environments.</title>
        <authorList>
            <person name="Coleine C."/>
            <person name="Stajich J.E."/>
            <person name="Selbmann L."/>
        </authorList>
    </citation>
    <scope>NUCLEOTIDE SEQUENCE</scope>
    <source>
        <strain evidence="3">CCFEE 5485</strain>
    </source>
</reference>
<evidence type="ECO:0000313" key="3">
    <source>
        <dbReference type="EMBL" id="KAK3674713.1"/>
    </source>
</evidence>
<sequence>MAISTKPETLAFVIGLSAISQTENAFHTPEGQHAGSRSPQYSGDTESRLTSEIKDLRAVNNQLHKTIECVQSSEALVARDQKIARLEGDKRSLTAEVTAERRASTRAKALQATSDDVATRILAADESVRKAAANASMLKTQNDRAQKLARSLEAARGMLREERDELEGASRRLSGGFAMAKAKIEDLETENEELRMRVVELEDRNEEAEWSKLKSVQIPELVRPARPGLTVNTNHANDESEEEL</sequence>
<evidence type="ECO:0000256" key="1">
    <source>
        <dbReference type="SAM" id="Coils"/>
    </source>
</evidence>
<proteinExistence type="predicted"/>
<dbReference type="EMBL" id="JAUTXT010000018">
    <property type="protein sequence ID" value="KAK3674713.1"/>
    <property type="molecule type" value="Genomic_DNA"/>
</dbReference>
<keyword evidence="4" id="KW-1185">Reference proteome</keyword>